<keyword evidence="1" id="KW-0614">Plasmid</keyword>
<dbReference type="InterPro" id="IPR002347">
    <property type="entry name" value="SDR_fam"/>
</dbReference>
<geneLocation type="plasmid" evidence="1">
    <name>unnamed1</name>
</geneLocation>
<sequence length="215" mass="22424">MPTVLITGAHAGPGLALAHAFARRGWAVLAANPRPFAAADFATLGPDVSELRYDPASDASARDIALRLSGRVIDVAIFTHVLREETALPIERVTAAGFERMMLENTFAPLSLAALLAPNLAAAAEPLAVALVDPAGRTGRFHGPAQYGLRASQAALVQMWRNLAVEWQEPGIRCLALQGAGDPRALAEAVLRVVDTDGDAPSGAIIDLAPEPATA</sequence>
<dbReference type="AlphaFoldDB" id="A0AAU8AR97"/>
<gene>
    <name evidence="1" type="ORF">PVT71_23365</name>
</gene>
<protein>
    <submittedName>
        <fullName evidence="1">SDR family NAD(P)-dependent oxidoreductase</fullName>
    </submittedName>
</protein>
<accession>A0AAU8AR97</accession>
<dbReference type="EMBL" id="CP123386">
    <property type="protein sequence ID" value="XCC97031.1"/>
    <property type="molecule type" value="Genomic_DNA"/>
</dbReference>
<reference evidence="1" key="1">
    <citation type="submission" date="2023-02" db="EMBL/GenBank/DDBJ databases">
        <title>Description and genomic characterization of Salipiger bruguierae sp. nov., isolated from the sediment of mangrove plant Bruguiera sexangula.</title>
        <authorList>
            <person name="Long M."/>
        </authorList>
    </citation>
    <scope>NUCLEOTIDE SEQUENCE</scope>
    <source>
        <strain evidence="1">H15</strain>
        <plasmid evidence="1">unnamed1</plasmid>
    </source>
</reference>
<dbReference type="SUPFAM" id="SSF51735">
    <property type="entry name" value="NAD(P)-binding Rossmann-fold domains"/>
    <property type="match status" value="1"/>
</dbReference>
<name>A0AAU8AR97_9RHOB</name>
<evidence type="ECO:0000313" key="1">
    <source>
        <dbReference type="EMBL" id="XCC97031.1"/>
    </source>
</evidence>
<dbReference type="InterPro" id="IPR036291">
    <property type="entry name" value="NAD(P)-bd_dom_sf"/>
</dbReference>
<proteinExistence type="predicted"/>
<dbReference type="InterPro" id="IPR052184">
    <property type="entry name" value="SDR_enzymes"/>
</dbReference>
<dbReference type="PANTHER" id="PTHR45458">
    <property type="entry name" value="SHORT-CHAIN DEHYDROGENASE/REDUCTASE SDR"/>
    <property type="match status" value="1"/>
</dbReference>
<dbReference type="Pfam" id="PF00106">
    <property type="entry name" value="adh_short"/>
    <property type="match status" value="1"/>
</dbReference>
<dbReference type="GO" id="GO:0016616">
    <property type="term" value="F:oxidoreductase activity, acting on the CH-OH group of donors, NAD or NADP as acceptor"/>
    <property type="evidence" value="ECO:0007669"/>
    <property type="project" value="TreeGrafter"/>
</dbReference>
<organism evidence="1">
    <name type="scientific">Alloyangia sp. H15</name>
    <dbReference type="NCBI Taxonomy" id="3029062"/>
    <lineage>
        <taxon>Bacteria</taxon>
        <taxon>Pseudomonadati</taxon>
        <taxon>Pseudomonadota</taxon>
        <taxon>Alphaproteobacteria</taxon>
        <taxon>Rhodobacterales</taxon>
        <taxon>Roseobacteraceae</taxon>
        <taxon>Alloyangia</taxon>
    </lineage>
</organism>
<dbReference type="Gene3D" id="3.40.50.720">
    <property type="entry name" value="NAD(P)-binding Rossmann-like Domain"/>
    <property type="match status" value="1"/>
</dbReference>
<dbReference type="RefSeq" id="WP_353475922.1">
    <property type="nucleotide sequence ID" value="NZ_CP123386.1"/>
</dbReference>
<dbReference type="PANTHER" id="PTHR45458:SF2">
    <property type="entry name" value="OXIDOREDUCTASE, SHORT CHAIN DEHYDROGENASE_REDUCTASE FAMILY SUPERFAMILY (AFU_ORTHOLOGUE AFUA_3G13450)"/>
    <property type="match status" value="1"/>
</dbReference>